<dbReference type="Pfam" id="PF00012">
    <property type="entry name" value="HSP70"/>
    <property type="match status" value="1"/>
</dbReference>
<keyword evidence="9" id="KW-0175">Coiled coil</keyword>
<dbReference type="FunFam" id="3.30.420.40:FF:000071">
    <property type="entry name" value="Molecular chaperone DnaK"/>
    <property type="match status" value="1"/>
</dbReference>
<dbReference type="FunFam" id="2.60.34.10:FF:000014">
    <property type="entry name" value="Chaperone protein DnaK HSP70"/>
    <property type="match status" value="1"/>
</dbReference>
<dbReference type="RefSeq" id="WP_163476870.1">
    <property type="nucleotide sequence ID" value="NZ_JAAGWE010000019.1"/>
</dbReference>
<dbReference type="PRINTS" id="PR00301">
    <property type="entry name" value="HEATSHOCK70"/>
</dbReference>
<dbReference type="EMBL" id="JAAGWE010000019">
    <property type="protein sequence ID" value="NEM06730.1"/>
    <property type="molecule type" value="Genomic_DNA"/>
</dbReference>
<reference evidence="11 12" key="1">
    <citation type="submission" date="2019-12" db="EMBL/GenBank/DDBJ databases">
        <title>WGS of CPCC 203550 I12A-02606.</title>
        <authorList>
            <person name="Jiang Z."/>
        </authorList>
    </citation>
    <scope>NUCLEOTIDE SEQUENCE [LARGE SCALE GENOMIC DNA]</scope>
    <source>
        <strain evidence="11 12">I12A-02606</strain>
    </source>
</reference>
<evidence type="ECO:0000256" key="8">
    <source>
        <dbReference type="RuleBase" id="RU003322"/>
    </source>
</evidence>
<comment type="similarity">
    <text evidence="1 7 8">Belongs to the heat shock protein 70 family.</text>
</comment>
<dbReference type="Gene3D" id="1.20.1270.10">
    <property type="match status" value="1"/>
</dbReference>
<accession>A0A6P0GHK0</accession>
<feature type="compositionally biased region" description="Gly residues" evidence="10">
    <location>
        <begin position="587"/>
        <end position="599"/>
    </location>
</feature>
<dbReference type="PROSITE" id="PS00329">
    <property type="entry name" value="HSP70_2"/>
    <property type="match status" value="1"/>
</dbReference>
<sequence>MARAVGIDLGTTNSVVTVLEGGEPTVIANSEGSRTTPSVVAFAKNGEVLVGQSAKNQAVTNVDRTIRSVKRHMGTSWQTGEIDGKKYTPQEISARILQKLKRDAETYLGEPVTDAVITVPAYFEDAQRQATKEAGEIAGLNVLRIVNEPTAAALAYGLDKGETEQTILVFDLGGGTFDVSLLEIGEGVIEVKATAGDNHLGGDDWDERVVKHLVQTFNAQNGIDLSKDKLAMQRLREAAEKAKIELSGAQSTNVNLPYITAGAEGPLHLDVTMTRAEFQRLTQDLLDRARAPFNQAIRDAGVPVDAIDHVVLVGGSTRMPAVSELVRELTGGKEPNKGVNPDEVVAIGAALQAGVLKGEVKDVLLLDVTPLSLGIETKGGIMTKLIERNTTIPTKRSEIFTTADDNQPSVQIQVFQGEREMAMYNKKLGMFELTGLPPAPRGVPQIEVAFDIDANGIVHVSAKDLGTGKEQSMTITGGSALPKDDIERMMRDAEAHAEEDKRRREEAETRNLAESLQYQTEKFLAENGERIPADKKEELGEALTELRSALGGSDIAAIKSAQEKVARISQEVGGALYAQQADAGAAAGDGAGPGAGAGATGASAPSGDDDVVDAEIVDEDSDRR</sequence>
<dbReference type="FunFam" id="1.20.1270.10:FF:000001">
    <property type="entry name" value="Molecular chaperone DnaK"/>
    <property type="match status" value="1"/>
</dbReference>
<dbReference type="FunFam" id="3.90.640.10:FF:000003">
    <property type="entry name" value="Molecular chaperone DnaK"/>
    <property type="match status" value="1"/>
</dbReference>
<feature type="coiled-coil region" evidence="9">
    <location>
        <begin position="225"/>
        <end position="252"/>
    </location>
</feature>
<dbReference type="Gene3D" id="3.30.420.40">
    <property type="match status" value="2"/>
</dbReference>
<feature type="compositionally biased region" description="Basic and acidic residues" evidence="10">
    <location>
        <begin position="493"/>
        <end position="511"/>
    </location>
</feature>
<comment type="function">
    <text evidence="7">Acts as a chaperone.</text>
</comment>
<dbReference type="SUPFAM" id="SSF53067">
    <property type="entry name" value="Actin-like ATPase domain"/>
    <property type="match status" value="2"/>
</dbReference>
<dbReference type="GO" id="GO:0140662">
    <property type="term" value="F:ATP-dependent protein folding chaperone"/>
    <property type="evidence" value="ECO:0007669"/>
    <property type="project" value="InterPro"/>
</dbReference>
<organism evidence="11 12">
    <name type="scientific">Geodermatophilus normandii</name>
    <dbReference type="NCBI Taxonomy" id="1137989"/>
    <lineage>
        <taxon>Bacteria</taxon>
        <taxon>Bacillati</taxon>
        <taxon>Actinomycetota</taxon>
        <taxon>Actinomycetes</taxon>
        <taxon>Geodermatophilales</taxon>
        <taxon>Geodermatophilaceae</taxon>
        <taxon>Geodermatophilus</taxon>
    </lineage>
</organism>
<protein>
    <recommendedName>
        <fullName evidence="7">Chaperone protein DnaK</fullName>
    </recommendedName>
    <alternativeName>
        <fullName evidence="7">HSP70</fullName>
    </alternativeName>
    <alternativeName>
        <fullName evidence="7">Heat shock 70 kDa protein</fullName>
    </alternativeName>
    <alternativeName>
        <fullName evidence="7">Heat shock protein 70</fullName>
    </alternativeName>
</protein>
<dbReference type="InterPro" id="IPR029047">
    <property type="entry name" value="HSP70_peptide-bd_sf"/>
</dbReference>
<dbReference type="SUPFAM" id="SSF100920">
    <property type="entry name" value="Heat shock protein 70kD (HSP70), peptide-binding domain"/>
    <property type="match status" value="1"/>
</dbReference>
<dbReference type="NCBIfam" id="TIGR02350">
    <property type="entry name" value="prok_dnaK"/>
    <property type="match status" value="1"/>
</dbReference>
<dbReference type="PROSITE" id="PS00297">
    <property type="entry name" value="HSP70_1"/>
    <property type="match status" value="1"/>
</dbReference>
<dbReference type="PANTHER" id="PTHR19375">
    <property type="entry name" value="HEAT SHOCK PROTEIN 70KDA"/>
    <property type="match status" value="1"/>
</dbReference>
<evidence type="ECO:0000256" key="1">
    <source>
        <dbReference type="ARBA" id="ARBA00007381"/>
    </source>
</evidence>
<keyword evidence="5 7" id="KW-0346">Stress response</keyword>
<comment type="caution">
    <text evidence="11">The sequence shown here is derived from an EMBL/GenBank/DDBJ whole genome shotgun (WGS) entry which is preliminary data.</text>
</comment>
<dbReference type="InterPro" id="IPR043129">
    <property type="entry name" value="ATPase_NBD"/>
</dbReference>
<dbReference type="Proteomes" id="UP000471126">
    <property type="component" value="Unassembled WGS sequence"/>
</dbReference>
<evidence type="ECO:0000256" key="10">
    <source>
        <dbReference type="SAM" id="MobiDB-lite"/>
    </source>
</evidence>
<dbReference type="NCBIfam" id="NF001413">
    <property type="entry name" value="PRK00290.1"/>
    <property type="match status" value="1"/>
</dbReference>
<dbReference type="PROSITE" id="PS01036">
    <property type="entry name" value="HSP70_3"/>
    <property type="match status" value="1"/>
</dbReference>
<feature type="compositionally biased region" description="Acidic residues" evidence="10">
    <location>
        <begin position="607"/>
        <end position="624"/>
    </location>
</feature>
<keyword evidence="6 7" id="KW-0143">Chaperone</keyword>
<dbReference type="HAMAP" id="MF_00332">
    <property type="entry name" value="DnaK"/>
    <property type="match status" value="1"/>
</dbReference>
<evidence type="ECO:0000256" key="4">
    <source>
        <dbReference type="ARBA" id="ARBA00022840"/>
    </source>
</evidence>
<name>A0A6P0GHK0_9ACTN</name>
<dbReference type="Gene3D" id="3.90.640.10">
    <property type="entry name" value="Actin, Chain A, domain 4"/>
    <property type="match status" value="1"/>
</dbReference>
<feature type="modified residue" description="Phosphothreonine; by autocatalysis" evidence="7">
    <location>
        <position position="176"/>
    </location>
</feature>
<evidence type="ECO:0000256" key="3">
    <source>
        <dbReference type="ARBA" id="ARBA00022741"/>
    </source>
</evidence>
<dbReference type="AlphaFoldDB" id="A0A6P0GHK0"/>
<evidence type="ECO:0000313" key="11">
    <source>
        <dbReference type="EMBL" id="NEM06730.1"/>
    </source>
</evidence>
<evidence type="ECO:0000256" key="6">
    <source>
        <dbReference type="ARBA" id="ARBA00023186"/>
    </source>
</evidence>
<evidence type="ECO:0000313" key="12">
    <source>
        <dbReference type="Proteomes" id="UP000471126"/>
    </source>
</evidence>
<keyword evidence="3 7" id="KW-0547">Nucleotide-binding</keyword>
<dbReference type="GO" id="GO:0005524">
    <property type="term" value="F:ATP binding"/>
    <property type="evidence" value="ECO:0007669"/>
    <property type="project" value="UniProtKB-UniRule"/>
</dbReference>
<evidence type="ECO:0000256" key="7">
    <source>
        <dbReference type="HAMAP-Rule" id="MF_00332"/>
    </source>
</evidence>
<feature type="region of interest" description="Disordered" evidence="10">
    <location>
        <begin position="493"/>
        <end position="515"/>
    </location>
</feature>
<dbReference type="InterPro" id="IPR012725">
    <property type="entry name" value="Chaperone_DnaK"/>
</dbReference>
<feature type="region of interest" description="Disordered" evidence="10">
    <location>
        <begin position="581"/>
        <end position="624"/>
    </location>
</feature>
<comment type="induction">
    <text evidence="7">By stress conditions e.g. heat shock.</text>
</comment>
<evidence type="ECO:0000256" key="9">
    <source>
        <dbReference type="SAM" id="Coils"/>
    </source>
</evidence>
<evidence type="ECO:0000256" key="2">
    <source>
        <dbReference type="ARBA" id="ARBA00022553"/>
    </source>
</evidence>
<evidence type="ECO:0000256" key="5">
    <source>
        <dbReference type="ARBA" id="ARBA00023016"/>
    </source>
</evidence>
<dbReference type="InterPro" id="IPR029048">
    <property type="entry name" value="HSP70_C_sf"/>
</dbReference>
<gene>
    <name evidence="7 11" type="primary">dnaK</name>
    <name evidence="11" type="ORF">GCU54_11980</name>
</gene>
<dbReference type="InterPro" id="IPR018181">
    <property type="entry name" value="Heat_shock_70_CS"/>
</dbReference>
<proteinExistence type="evidence at transcript level"/>
<keyword evidence="2 7" id="KW-0597">Phosphoprotein</keyword>
<dbReference type="GO" id="GO:0051082">
    <property type="term" value="F:unfolded protein binding"/>
    <property type="evidence" value="ECO:0007669"/>
    <property type="project" value="InterPro"/>
</dbReference>
<keyword evidence="4 7" id="KW-0067">ATP-binding</keyword>
<dbReference type="CDD" id="cd10234">
    <property type="entry name" value="ASKHA_NBD_HSP70_DnaK-like"/>
    <property type="match status" value="1"/>
</dbReference>
<dbReference type="InterPro" id="IPR013126">
    <property type="entry name" value="Hsp_70_fam"/>
</dbReference>
<dbReference type="Gene3D" id="2.60.34.10">
    <property type="entry name" value="Substrate Binding Domain Of DNAk, Chain A, domain 1"/>
    <property type="match status" value="1"/>
</dbReference>